<evidence type="ECO:0000313" key="5">
    <source>
        <dbReference type="Proteomes" id="UP000287300"/>
    </source>
</evidence>
<proteinExistence type="inferred from homology"/>
<keyword evidence="2" id="KW-0229">DNA integration</keyword>
<dbReference type="InterPro" id="IPR025166">
    <property type="entry name" value="Integrase_DNA_bind_dom"/>
</dbReference>
<dbReference type="RefSeq" id="WP_259330929.1">
    <property type="nucleotide sequence ID" value="NZ_BDES01000062.1"/>
</dbReference>
<accession>A0A401WW34</accession>
<dbReference type="PANTHER" id="PTHR30629">
    <property type="entry name" value="PROPHAGE INTEGRASE"/>
    <property type="match status" value="1"/>
</dbReference>
<dbReference type="InterPro" id="IPR050808">
    <property type="entry name" value="Phage_Integrase"/>
</dbReference>
<dbReference type="InterPro" id="IPR038488">
    <property type="entry name" value="Integrase_DNA-bd_sf"/>
</dbReference>
<dbReference type="GO" id="GO:0015074">
    <property type="term" value="P:DNA integration"/>
    <property type="evidence" value="ECO:0007669"/>
    <property type="project" value="UniProtKB-KW"/>
</dbReference>
<sequence length="77" mass="8573">MKLTKSGIDLLTCPPEKRDVMFSDDEVKGFAVRVTSKGSKVFLFNYSKNGRSKRVKLGAYGDLTVAQARMRPPAEYA</sequence>
<comment type="similarity">
    <text evidence="1">Belongs to the 'phage' integrase family.</text>
</comment>
<dbReference type="Proteomes" id="UP000287300">
    <property type="component" value="Unassembled WGS sequence"/>
</dbReference>
<dbReference type="PANTHER" id="PTHR30629:SF2">
    <property type="entry name" value="PROPHAGE INTEGRASE INTS-RELATED"/>
    <property type="match status" value="1"/>
</dbReference>
<protein>
    <recommendedName>
        <fullName evidence="3">Integrase DNA-binding domain-containing protein</fullName>
    </recommendedName>
</protein>
<name>A0A401WW34_ACEPA</name>
<comment type="caution">
    <text evidence="4">The sequence shown here is derived from an EMBL/GenBank/DDBJ whole genome shotgun (WGS) entry which is preliminary data.</text>
</comment>
<organism evidence="4 5">
    <name type="scientific">Acetobacter pasteurianus NBRC 3188</name>
    <dbReference type="NCBI Taxonomy" id="1226663"/>
    <lineage>
        <taxon>Bacteria</taxon>
        <taxon>Pseudomonadati</taxon>
        <taxon>Pseudomonadota</taxon>
        <taxon>Alphaproteobacteria</taxon>
        <taxon>Acetobacterales</taxon>
        <taxon>Acetobacteraceae</taxon>
        <taxon>Acetobacter</taxon>
    </lineage>
</organism>
<gene>
    <name evidence="4" type="ORF">NBRC3188_2191</name>
</gene>
<dbReference type="EMBL" id="BDES01000062">
    <property type="protein sequence ID" value="GCD53494.1"/>
    <property type="molecule type" value="Genomic_DNA"/>
</dbReference>
<evidence type="ECO:0000256" key="1">
    <source>
        <dbReference type="ARBA" id="ARBA00008857"/>
    </source>
</evidence>
<evidence type="ECO:0000313" key="4">
    <source>
        <dbReference type="EMBL" id="GCD53494.1"/>
    </source>
</evidence>
<dbReference type="AlphaFoldDB" id="A0A401WW34"/>
<dbReference type="Pfam" id="PF13356">
    <property type="entry name" value="Arm-DNA-bind_3"/>
    <property type="match status" value="1"/>
</dbReference>
<reference evidence="4 5" key="1">
    <citation type="submission" date="2016-06" db="EMBL/GenBank/DDBJ databases">
        <title>Acetobacter pasteurianus NBRC 3188 whole genome sequencing project.</title>
        <authorList>
            <person name="Matsutani M."/>
            <person name="Shiwa Y."/>
            <person name="Okamoto-Kainuma A."/>
            <person name="Ishikawa M."/>
            <person name="Koizumi Y."/>
            <person name="Yoshikawa H."/>
            <person name="Yakushi T."/>
            <person name="Matsushita K."/>
        </authorList>
    </citation>
    <scope>NUCLEOTIDE SEQUENCE [LARGE SCALE GENOMIC DNA]</scope>
    <source>
        <strain evidence="4 5">NBRC 3188</strain>
    </source>
</reference>
<dbReference type="Gene3D" id="3.30.160.390">
    <property type="entry name" value="Integrase, DNA-binding domain"/>
    <property type="match status" value="1"/>
</dbReference>
<evidence type="ECO:0000256" key="2">
    <source>
        <dbReference type="ARBA" id="ARBA00022908"/>
    </source>
</evidence>
<feature type="domain" description="Integrase DNA-binding" evidence="3">
    <location>
        <begin position="3"/>
        <end position="70"/>
    </location>
</feature>
<evidence type="ECO:0000259" key="3">
    <source>
        <dbReference type="Pfam" id="PF13356"/>
    </source>
</evidence>